<dbReference type="Proteomes" id="UP000664417">
    <property type="component" value="Unassembled WGS sequence"/>
</dbReference>
<gene>
    <name evidence="2" type="ORF">J3U88_24735</name>
</gene>
<keyword evidence="3" id="KW-1185">Reference proteome</keyword>
<reference evidence="2" key="1">
    <citation type="submission" date="2021-03" db="EMBL/GenBank/DDBJ databases">
        <authorList>
            <person name="Wang G."/>
        </authorList>
    </citation>
    <scope>NUCLEOTIDE SEQUENCE</scope>
    <source>
        <strain evidence="2">KCTC 12899</strain>
    </source>
</reference>
<evidence type="ECO:0000313" key="3">
    <source>
        <dbReference type="Proteomes" id="UP000664417"/>
    </source>
</evidence>
<accession>A0A8J7QDC9</accession>
<feature type="non-terminal residue" evidence="2">
    <location>
        <position position="1"/>
    </location>
</feature>
<protein>
    <submittedName>
        <fullName evidence="2">RHS repeat-associated core domain-containing protein</fullName>
    </submittedName>
</protein>
<proteinExistence type="predicted"/>
<sequence>TNFEGETTQFAWHEADRRVDITGPDNSNSRLYYDADGQFEALTVQKPDGSYAVQNAVLRDAHNRVQAVHTPTRTTRFHYDGLNLSNIIDTEGRRIHYAEYDEAGRPLRLTVERGTQKQADLAVAYHNNGQPRCITLRPSAGHPERFHFNALGDLIRHERPHRAASEVQFNAWGAPQSLTYDAGNGPETHVLFAEGDNRALQFPNQVFAEVDTQGRVTTLGYPGLAPKTTDYDAESRPVVISEGNHPARRIAWRDGRVDFLIAEAPVHPAGGTPISETITPAYDATGRVVQLTHADGSGEQFVYPAGSEDLTRLESFTDANGVTQSYRYNLNRLTGVQIEGGPSLNYQYDPAGNLTEVSVANMHTRYEGWQEGFPAQMTWGDGTAFTVTKENGLLKSISSTDNFELSLEYETGGNGLSEDCDQAVNYSGANLTRVTRAGPDLRETLVPSYNPNHTLGEVRVEREIADTSNGPQKAPETLSFTESYGNGDKQLLTQLTLVLHDQPSPSGSDGLMDIQLRGRSTVQGEGGRIAQQTSEAPRALVQPADPETTHQVDWTYQPENGNLTQVDAVSTNKQRGRYEWDGFRRLRAIERADGSRIEYAYDSGHRRIRAATEGNQTPLIFSYQGSKLIAVGRKEGDGARWTHAVAHGPFGPAFIVDLEDPNNSYYLFNDHLGTPFAYKRVGDGKVFYTPTSPYGETWSDRFEVAGGDNTGPASKRTTTYHLDQGFEQPPLNGFDQPFLGLSGHMRDQDTGLVYMHHRYYSPQLGHFLNPDFRAPDIYDPSTFTESYAFAGGNPIIFWDPNGLFAEYFDGRVSVGVVHGFAEVFIINPGKFFYGGTTNVIYTITGSSSYKKDATAFRQSADQLVLVAYDKGIYGMLEDMWSDFSTRPEQALILYEQGKSHKAGRVVGRTYGETMLLLKAAGDISNMGLGAMVNLRNSVSIQKLPTLAAAGRPGFAFSTILNDAVSSGTGFGASAVVVGQGSRAGMGIATGGLGSQIGWANSLPHILLNSMVDLTDYQLNEAGVNEIEGLDASQIPEFANPLPGMIRNTNDFEEFKTETRTWFDPSNLIWNMSQRKKRWTAFEWYQIAKNENKIPVIGDIREVKLFVNLHPEKFHRLNVPKYWDLPVNDAWMIGFVQKGKPFRLISDLSNINFRLSFNRRQVSPFPSVYQRELALLEKLGYALYLPRKPGSSSLTGWMVPKN</sequence>
<dbReference type="RefSeq" id="WP_207861682.1">
    <property type="nucleotide sequence ID" value="NZ_JAFREP010000026.1"/>
</dbReference>
<organism evidence="2 3">
    <name type="scientific">Acanthopleuribacter pedis</name>
    <dbReference type="NCBI Taxonomy" id="442870"/>
    <lineage>
        <taxon>Bacteria</taxon>
        <taxon>Pseudomonadati</taxon>
        <taxon>Acidobacteriota</taxon>
        <taxon>Holophagae</taxon>
        <taxon>Acanthopleuribacterales</taxon>
        <taxon>Acanthopleuribacteraceae</taxon>
        <taxon>Acanthopleuribacter</taxon>
    </lineage>
</organism>
<dbReference type="EMBL" id="JAFREP010000026">
    <property type="protein sequence ID" value="MBO1321709.1"/>
    <property type="molecule type" value="Genomic_DNA"/>
</dbReference>
<feature type="region of interest" description="Disordered" evidence="1">
    <location>
        <begin position="528"/>
        <end position="548"/>
    </location>
</feature>
<dbReference type="PANTHER" id="PTHR32305:SF15">
    <property type="entry name" value="PROTEIN RHSA-RELATED"/>
    <property type="match status" value="1"/>
</dbReference>
<dbReference type="Gene3D" id="2.180.10.10">
    <property type="entry name" value="RHS repeat-associated core"/>
    <property type="match status" value="2"/>
</dbReference>
<dbReference type="InterPro" id="IPR022385">
    <property type="entry name" value="Rhs_assc_core"/>
</dbReference>
<dbReference type="AlphaFoldDB" id="A0A8J7QDC9"/>
<dbReference type="NCBIfam" id="TIGR03696">
    <property type="entry name" value="Rhs_assc_core"/>
    <property type="match status" value="1"/>
</dbReference>
<evidence type="ECO:0000256" key="1">
    <source>
        <dbReference type="SAM" id="MobiDB-lite"/>
    </source>
</evidence>
<dbReference type="InterPro" id="IPR050708">
    <property type="entry name" value="T6SS_VgrG/RHS"/>
</dbReference>
<dbReference type="PANTHER" id="PTHR32305">
    <property type="match status" value="1"/>
</dbReference>
<evidence type="ECO:0000313" key="2">
    <source>
        <dbReference type="EMBL" id="MBO1321709.1"/>
    </source>
</evidence>
<name>A0A8J7QDC9_9BACT</name>
<comment type="caution">
    <text evidence="2">The sequence shown here is derived from an EMBL/GenBank/DDBJ whole genome shotgun (WGS) entry which is preliminary data.</text>
</comment>